<comment type="similarity">
    <text evidence="2 9">Belongs to the calreticulin family.</text>
</comment>
<evidence type="ECO:0000256" key="10">
    <source>
        <dbReference type="SAM" id="MobiDB-lite"/>
    </source>
</evidence>
<feature type="region of interest" description="Disordered" evidence="10">
    <location>
        <begin position="427"/>
        <end position="457"/>
    </location>
</feature>
<keyword evidence="12" id="KW-1185">Reference proteome</keyword>
<keyword evidence="3 9" id="KW-0812">Transmembrane</keyword>
<dbReference type="Gene3D" id="2.60.120.200">
    <property type="match status" value="1"/>
</dbReference>
<evidence type="ECO:0000256" key="9">
    <source>
        <dbReference type="RuleBase" id="RU362126"/>
    </source>
</evidence>
<dbReference type="GO" id="GO:0036503">
    <property type="term" value="P:ERAD pathway"/>
    <property type="evidence" value="ECO:0007669"/>
    <property type="project" value="TreeGrafter"/>
</dbReference>
<evidence type="ECO:0000256" key="2">
    <source>
        <dbReference type="ARBA" id="ARBA00010983"/>
    </source>
</evidence>
<feature type="transmembrane region" description="Helical" evidence="9">
    <location>
        <begin position="500"/>
        <end position="519"/>
    </location>
</feature>
<proteinExistence type="inferred from homology"/>
<keyword evidence="5 9" id="KW-1133">Transmembrane helix</keyword>
<keyword evidence="6 9" id="KW-0472">Membrane</keyword>
<feature type="signal peptide" evidence="9">
    <location>
        <begin position="1"/>
        <end position="25"/>
    </location>
</feature>
<evidence type="ECO:0000313" key="12">
    <source>
        <dbReference type="Proteomes" id="UP000612055"/>
    </source>
</evidence>
<dbReference type="GO" id="GO:0051082">
    <property type="term" value="F:unfolded protein binding"/>
    <property type="evidence" value="ECO:0007669"/>
    <property type="project" value="InterPro"/>
</dbReference>
<accession>A0A835Y3C7</accession>
<comment type="subcellular location">
    <subcellularLocation>
        <location evidence="1">Endoplasmic reticulum membrane</location>
        <topology evidence="1">Single-pass membrane protein</topology>
    </subcellularLocation>
</comment>
<dbReference type="Proteomes" id="UP000612055">
    <property type="component" value="Unassembled WGS sequence"/>
</dbReference>
<keyword evidence="8" id="KW-1015">Disulfide bond</keyword>
<reference evidence="11" key="1">
    <citation type="journal article" date="2020" name="bioRxiv">
        <title>Comparative genomics of Chlamydomonas.</title>
        <authorList>
            <person name="Craig R.J."/>
            <person name="Hasan A.R."/>
            <person name="Ness R.W."/>
            <person name="Keightley P.D."/>
        </authorList>
    </citation>
    <scope>NUCLEOTIDE SEQUENCE</scope>
    <source>
        <strain evidence="11">CCAP 11/70</strain>
    </source>
</reference>
<dbReference type="PANTHER" id="PTHR11073:SF1">
    <property type="entry name" value="CALNEXIN 14D-RELATED"/>
    <property type="match status" value="1"/>
</dbReference>
<dbReference type="AlphaFoldDB" id="A0A835Y3C7"/>
<dbReference type="Pfam" id="PF00262">
    <property type="entry name" value="Calreticulin"/>
    <property type="match status" value="1"/>
</dbReference>
<evidence type="ECO:0000256" key="3">
    <source>
        <dbReference type="ARBA" id="ARBA00022692"/>
    </source>
</evidence>
<feature type="compositionally biased region" description="Low complexity" evidence="10">
    <location>
        <begin position="538"/>
        <end position="551"/>
    </location>
</feature>
<feature type="compositionally biased region" description="Acidic residues" evidence="10">
    <location>
        <begin position="552"/>
        <end position="574"/>
    </location>
</feature>
<feature type="compositionally biased region" description="Basic and acidic residues" evidence="10">
    <location>
        <begin position="427"/>
        <end position="446"/>
    </location>
</feature>
<sequence length="623" mass="69351">MRGSAAIKAIATVAGLALLAAVAHADEAEVLSAIRAKALFFEDFNDGTWSERWRHSSDPKYTGRFGTHKAKEWTNQGLRIPDKSKHYGLSALLPAPVEPVVGPGQPLVVQYEVKYNEGIQCGGSYLKLLSADPDLTPERLVDSTPYSIMFGPDRCGAGKVHLIFRHKHAKNGTVSEKHLVGPPQPEVNDYTHLYTLKITPDHQYEIRIDGDLRASGSLLNESALAPPLLPPADVPDPEDVKPADWVDLSVIPDPKAVKPADWDEREKIEDPDAKKPKGWMDNEPKTINDPAARRPADWDDEEDGVWEPPQIPNPKCKKAGCGPWQRPLKANPAYKGAWKAPLIDNPDYKGPWVQRRIPNPHHYEDPAPLSSGVAPIGGVALELWTTDSGYMFDNVLITRDPATAELALERLWRPRYDAEKKAFEKGLKEAEEREKERKKADKEKARREKKARRKADRRGSEALDQLVDWILALFDKGGKLEFAAPYARPLTEWLRDNPDGIVLLLGVTPLMLLTFLTLYRTFGPSSRDKDGEGQRSRAALAAAKRTDAPVPDQEDEPEQEEAAGQEDEEAEEVPDAVPLEGAEVEPEPAAKEAAVKEPEIEKQEEEEEEEPTKGARRRTRRAA</sequence>
<dbReference type="PROSITE" id="PS00804">
    <property type="entry name" value="CALRETICULIN_2"/>
    <property type="match status" value="1"/>
</dbReference>
<feature type="chain" id="PRO_5033112735" description="Calnexin" evidence="9">
    <location>
        <begin position="26"/>
        <end position="623"/>
    </location>
</feature>
<dbReference type="EMBL" id="JAEHOE010000031">
    <property type="protein sequence ID" value="KAG2494437.1"/>
    <property type="molecule type" value="Genomic_DNA"/>
</dbReference>
<evidence type="ECO:0000256" key="4">
    <source>
        <dbReference type="ARBA" id="ARBA00022824"/>
    </source>
</evidence>
<dbReference type="GO" id="GO:0006457">
    <property type="term" value="P:protein folding"/>
    <property type="evidence" value="ECO:0007669"/>
    <property type="project" value="InterPro"/>
</dbReference>
<keyword evidence="4 9" id="KW-0256">Endoplasmic reticulum</keyword>
<dbReference type="InterPro" id="IPR013320">
    <property type="entry name" value="ConA-like_dom_sf"/>
</dbReference>
<comment type="caution">
    <text evidence="11">The sequence shown here is derived from an EMBL/GenBank/DDBJ whole genome shotgun (WGS) entry which is preliminary data.</text>
</comment>
<evidence type="ECO:0008006" key="13">
    <source>
        <dbReference type="Google" id="ProtNLM"/>
    </source>
</evidence>
<feature type="region of interest" description="Disordered" evidence="10">
    <location>
        <begin position="524"/>
        <end position="623"/>
    </location>
</feature>
<dbReference type="SUPFAM" id="SSF63887">
    <property type="entry name" value="P-domain of calnexin/calreticulin"/>
    <property type="match status" value="1"/>
</dbReference>
<feature type="region of interest" description="Disordered" evidence="10">
    <location>
        <begin position="260"/>
        <end position="322"/>
    </location>
</feature>
<feature type="compositionally biased region" description="Basic and acidic residues" evidence="10">
    <location>
        <begin position="526"/>
        <end position="535"/>
    </location>
</feature>
<evidence type="ECO:0000256" key="1">
    <source>
        <dbReference type="ARBA" id="ARBA00004389"/>
    </source>
</evidence>
<evidence type="ECO:0000256" key="6">
    <source>
        <dbReference type="ARBA" id="ARBA00023136"/>
    </source>
</evidence>
<evidence type="ECO:0000313" key="11">
    <source>
        <dbReference type="EMBL" id="KAG2494437.1"/>
    </source>
</evidence>
<dbReference type="GO" id="GO:0005789">
    <property type="term" value="C:endoplasmic reticulum membrane"/>
    <property type="evidence" value="ECO:0007669"/>
    <property type="project" value="UniProtKB-SubCell"/>
</dbReference>
<feature type="disulfide bond" evidence="8">
    <location>
        <begin position="121"/>
        <end position="155"/>
    </location>
</feature>
<dbReference type="InterPro" id="IPR001580">
    <property type="entry name" value="Calret/calnex"/>
</dbReference>
<feature type="compositionally biased region" description="Basic residues" evidence="10">
    <location>
        <begin position="447"/>
        <end position="456"/>
    </location>
</feature>
<dbReference type="FunFam" id="2.10.250.10:FF:000001">
    <property type="entry name" value="Calnexin homolog"/>
    <property type="match status" value="1"/>
</dbReference>
<dbReference type="InterPro" id="IPR018124">
    <property type="entry name" value="Calret/calnex_CS"/>
</dbReference>
<name>A0A835Y3C7_9CHLO</name>
<organism evidence="11 12">
    <name type="scientific">Edaphochlamys debaryana</name>
    <dbReference type="NCBI Taxonomy" id="47281"/>
    <lineage>
        <taxon>Eukaryota</taxon>
        <taxon>Viridiplantae</taxon>
        <taxon>Chlorophyta</taxon>
        <taxon>core chlorophytes</taxon>
        <taxon>Chlorophyceae</taxon>
        <taxon>CS clade</taxon>
        <taxon>Chlamydomonadales</taxon>
        <taxon>Chlamydomonadales incertae sedis</taxon>
        <taxon>Edaphochlamys</taxon>
    </lineage>
</organism>
<dbReference type="PANTHER" id="PTHR11073">
    <property type="entry name" value="CALRETICULIN AND CALNEXIN"/>
    <property type="match status" value="1"/>
</dbReference>
<dbReference type="Gene3D" id="2.10.250.10">
    <property type="entry name" value="Calreticulin/calnexin, P domain"/>
    <property type="match status" value="1"/>
</dbReference>
<evidence type="ECO:0000256" key="7">
    <source>
        <dbReference type="ARBA" id="ARBA00023186"/>
    </source>
</evidence>
<protein>
    <recommendedName>
        <fullName evidence="13">Calnexin</fullName>
    </recommendedName>
</protein>
<feature type="compositionally biased region" description="Basic and acidic residues" evidence="10">
    <location>
        <begin position="588"/>
        <end position="601"/>
    </location>
</feature>
<dbReference type="GO" id="GO:0005509">
    <property type="term" value="F:calcium ion binding"/>
    <property type="evidence" value="ECO:0007669"/>
    <property type="project" value="InterPro"/>
</dbReference>
<dbReference type="OrthoDB" id="1938156at2759"/>
<dbReference type="PRINTS" id="PR00626">
    <property type="entry name" value="CALRETICULIN"/>
</dbReference>
<gene>
    <name evidence="11" type="ORF">HYH03_007489</name>
</gene>
<keyword evidence="7 9" id="KW-0143">Chaperone</keyword>
<dbReference type="SUPFAM" id="SSF49899">
    <property type="entry name" value="Concanavalin A-like lectins/glucanases"/>
    <property type="match status" value="1"/>
</dbReference>
<evidence type="ECO:0000256" key="5">
    <source>
        <dbReference type="ARBA" id="ARBA00022989"/>
    </source>
</evidence>
<keyword evidence="9" id="KW-0732">Signal</keyword>
<feature type="compositionally biased region" description="Basic and acidic residues" evidence="10">
    <location>
        <begin position="260"/>
        <end position="297"/>
    </location>
</feature>
<dbReference type="InterPro" id="IPR009033">
    <property type="entry name" value="Calreticulin/calnexin_P_dom_sf"/>
</dbReference>
<feature type="compositionally biased region" description="Basic residues" evidence="10">
    <location>
        <begin position="614"/>
        <end position="623"/>
    </location>
</feature>
<evidence type="ECO:0000256" key="8">
    <source>
        <dbReference type="PIRSR" id="PIRSR601580-3"/>
    </source>
</evidence>